<protein>
    <submittedName>
        <fullName evidence="1">Uncharacterized protein</fullName>
    </submittedName>
</protein>
<reference evidence="1" key="1">
    <citation type="submission" date="2014-09" db="EMBL/GenBank/DDBJ databases">
        <authorList>
            <person name="Magalhaes I.L.F."/>
            <person name="Oliveira U."/>
            <person name="Santos F.R."/>
            <person name="Vidigal T.H.D.A."/>
            <person name="Brescovit A.D."/>
            <person name="Santos A.J."/>
        </authorList>
    </citation>
    <scope>NUCLEOTIDE SEQUENCE</scope>
    <source>
        <tissue evidence="1">Shoot tissue taken approximately 20 cm above the soil surface</tissue>
    </source>
</reference>
<reference evidence="1" key="2">
    <citation type="journal article" date="2015" name="Data Brief">
        <title>Shoot transcriptome of the giant reed, Arundo donax.</title>
        <authorList>
            <person name="Barrero R.A."/>
            <person name="Guerrero F.D."/>
            <person name="Moolhuijzen P."/>
            <person name="Goolsby J.A."/>
            <person name="Tidwell J."/>
            <person name="Bellgard S.E."/>
            <person name="Bellgard M.I."/>
        </authorList>
    </citation>
    <scope>NUCLEOTIDE SEQUENCE</scope>
    <source>
        <tissue evidence="1">Shoot tissue taken approximately 20 cm above the soil surface</tissue>
    </source>
</reference>
<dbReference type="EMBL" id="GBRH01244657">
    <property type="protein sequence ID" value="JAD53238.1"/>
    <property type="molecule type" value="Transcribed_RNA"/>
</dbReference>
<evidence type="ECO:0000313" key="1">
    <source>
        <dbReference type="EMBL" id="JAD53238.1"/>
    </source>
</evidence>
<organism evidence="1">
    <name type="scientific">Arundo donax</name>
    <name type="common">Giant reed</name>
    <name type="synonym">Donax arundinaceus</name>
    <dbReference type="NCBI Taxonomy" id="35708"/>
    <lineage>
        <taxon>Eukaryota</taxon>
        <taxon>Viridiplantae</taxon>
        <taxon>Streptophyta</taxon>
        <taxon>Embryophyta</taxon>
        <taxon>Tracheophyta</taxon>
        <taxon>Spermatophyta</taxon>
        <taxon>Magnoliopsida</taxon>
        <taxon>Liliopsida</taxon>
        <taxon>Poales</taxon>
        <taxon>Poaceae</taxon>
        <taxon>PACMAD clade</taxon>
        <taxon>Arundinoideae</taxon>
        <taxon>Arundineae</taxon>
        <taxon>Arundo</taxon>
    </lineage>
</organism>
<proteinExistence type="predicted"/>
<accession>A0A0A9ATP5</accession>
<name>A0A0A9ATP5_ARUDO</name>
<dbReference type="AlphaFoldDB" id="A0A0A9ATP5"/>
<sequence>MCTRHGSKLDTVILFFFCYKLVSYERWNELEQRDPCSDCT</sequence>